<sequence>MPRPRHARWSIFLIMTLVAAIQLGSIPSASGHGDHRGEGRVVEPRKKMDGLTGRDAMGEGWYRTFTLPAAENPWFEKGERCVKLGRTGKVLLAIGNGPPQNCTVKEGTAVFVLGITTVCDDVEEPPYYAVGEAAQRRCAWADLRATTESVRLTVDGGKAIDLQKRRFAVCAPQQAVQLRPDNFLNVPAQPATFTACGWVAWLTDLAPGRHVLRSEATYFDGSAPHVWAPVINVVRKNHH</sequence>
<evidence type="ECO:0000313" key="1">
    <source>
        <dbReference type="EMBL" id="MDQ1026120.1"/>
    </source>
</evidence>
<reference evidence="1 2" key="1">
    <citation type="submission" date="2023-07" db="EMBL/GenBank/DDBJ databases">
        <title>Comparative genomics of wheat-associated soil bacteria to identify genetic determinants of phenazine resistance.</title>
        <authorList>
            <person name="Mouncey N."/>
        </authorList>
    </citation>
    <scope>NUCLEOTIDE SEQUENCE [LARGE SCALE GENOMIC DNA]</scope>
    <source>
        <strain evidence="1 2">V2I4</strain>
    </source>
</reference>
<comment type="caution">
    <text evidence="1">The sequence shown here is derived from an EMBL/GenBank/DDBJ whole genome shotgun (WGS) entry which is preliminary data.</text>
</comment>
<gene>
    <name evidence="1" type="ORF">QF035_003702</name>
</gene>
<keyword evidence="2" id="KW-1185">Reference proteome</keyword>
<accession>A0ABU0SRD8</accession>
<evidence type="ECO:0000313" key="2">
    <source>
        <dbReference type="Proteomes" id="UP001230328"/>
    </source>
</evidence>
<proteinExistence type="predicted"/>
<protein>
    <submittedName>
        <fullName evidence="1">Uncharacterized protein</fullName>
    </submittedName>
</protein>
<dbReference type="Proteomes" id="UP001230328">
    <property type="component" value="Unassembled WGS sequence"/>
</dbReference>
<name>A0ABU0SRD8_9ACTN</name>
<organism evidence="1 2">
    <name type="scientific">Streptomyces umbrinus</name>
    <dbReference type="NCBI Taxonomy" id="67370"/>
    <lineage>
        <taxon>Bacteria</taxon>
        <taxon>Bacillati</taxon>
        <taxon>Actinomycetota</taxon>
        <taxon>Actinomycetes</taxon>
        <taxon>Kitasatosporales</taxon>
        <taxon>Streptomycetaceae</taxon>
        <taxon>Streptomyces</taxon>
        <taxon>Streptomyces phaeochromogenes group</taxon>
    </lineage>
</organism>
<dbReference type="EMBL" id="JAUSZI010000002">
    <property type="protein sequence ID" value="MDQ1026120.1"/>
    <property type="molecule type" value="Genomic_DNA"/>
</dbReference>